<evidence type="ECO:0000313" key="3">
    <source>
        <dbReference type="EMBL" id="AEG91715.1"/>
    </source>
</evidence>
<dbReference type="AlphaFoldDB" id="F5XWV4"/>
<evidence type="ECO:0000256" key="1">
    <source>
        <dbReference type="ARBA" id="ARBA00004418"/>
    </source>
</evidence>
<proteinExistence type="predicted"/>
<dbReference type="KEGG" id="rta:Rta_06370"/>
<dbReference type="Gene3D" id="2.60.40.420">
    <property type="entry name" value="Cupredoxins - blue copper proteins"/>
    <property type="match status" value="1"/>
</dbReference>
<feature type="signal peptide" evidence="2">
    <location>
        <begin position="1"/>
        <end position="22"/>
    </location>
</feature>
<dbReference type="GO" id="GO:0042597">
    <property type="term" value="C:periplasmic space"/>
    <property type="evidence" value="ECO:0007669"/>
    <property type="project" value="UniProtKB-SubCell"/>
</dbReference>
<reference evidence="4" key="1">
    <citation type="submission" date="2006-01" db="EMBL/GenBank/DDBJ databases">
        <title>Genome of the cyst-dividing bacterium Ramlibacter tataouinensis.</title>
        <authorList>
            <person name="Barakat M."/>
            <person name="Ortet P."/>
            <person name="De Luca G."/>
            <person name="Jourlin-Castelli C."/>
            <person name="Ansaldi M."/>
            <person name="Py B."/>
            <person name="Fichant G."/>
            <person name="Coutinho P."/>
            <person name="Voulhoux R."/>
            <person name="Bastien O."/>
            <person name="Roy S."/>
            <person name="Marechal E."/>
            <person name="Henrissat B."/>
            <person name="Quentin Y."/>
            <person name="Noirot P."/>
            <person name="Filloux A."/>
            <person name="Mejean V."/>
            <person name="DuBow M."/>
            <person name="Barras F."/>
            <person name="Heulin T."/>
        </authorList>
    </citation>
    <scope>NUCLEOTIDE SEQUENCE [LARGE SCALE GENOMIC DNA]</scope>
    <source>
        <strain evidence="4">ATCC BAA-407 / DSM 14655 / LMG 21543 / TTB310</strain>
    </source>
</reference>
<evidence type="ECO:0008006" key="5">
    <source>
        <dbReference type="Google" id="ProtNLM"/>
    </source>
</evidence>
<dbReference type="InterPro" id="IPR008972">
    <property type="entry name" value="Cupredoxin"/>
</dbReference>
<keyword evidence="4" id="KW-1185">Reference proteome</keyword>
<dbReference type="RefSeq" id="WP_013899948.1">
    <property type="nucleotide sequence ID" value="NC_015677.1"/>
</dbReference>
<gene>
    <name evidence="3" type="ordered locus">Rta_06370</name>
</gene>
<protein>
    <recommendedName>
        <fullName evidence="5">Plastocyanin</fullName>
    </recommendedName>
</protein>
<accession>F5XWV4</accession>
<sequence>MNKTLAMLAGTALLCVHGWGMARTLSVNVVDKDGKPVPDAVVVVTTTARGQPRQELPASATVSQARMRFVPAVTIVPVGARVNFVNDDAFDHHVRGVPAGAAQFTAKDTDGFVLRLDGKVAGKPASAEQVAMTKAGPLALSCHIHQSMRGHVYVTDSPWTRLTQADGKATFDDLPAGAAQVRVWSADQLFDLPPQAVAAGSEPQQLTVRLTASMRPRR</sequence>
<reference evidence="3 4" key="2">
    <citation type="journal article" date="2011" name="PLoS ONE">
        <title>The Cyst-Dividing Bacterium Ramlibacter tataouinensis TTB310 Genome Reveals a Well-Stocked Toolbox for Adaptation to a Desert Environment.</title>
        <authorList>
            <person name="De Luca G."/>
            <person name="Barakat M."/>
            <person name="Ortet P."/>
            <person name="Fochesato S."/>
            <person name="Jourlin-Castelli C."/>
            <person name="Ansaldi M."/>
            <person name="Py B."/>
            <person name="Fichant G."/>
            <person name="Coutinho P.M."/>
            <person name="Voulhoux R."/>
            <person name="Bastien O."/>
            <person name="Marechal E."/>
            <person name="Henrissat B."/>
            <person name="Quentin Y."/>
            <person name="Noirot P."/>
            <person name="Filloux A."/>
            <person name="Mejean V."/>
            <person name="Dubow M.S."/>
            <person name="Barras F."/>
            <person name="Barbe V."/>
            <person name="Weissenbach J."/>
            <person name="Mihalcescu I."/>
            <person name="Vermeglio A."/>
            <person name="Achouak W."/>
            <person name="Heulin T."/>
        </authorList>
    </citation>
    <scope>NUCLEOTIDE SEQUENCE [LARGE SCALE GENOMIC DNA]</scope>
    <source>
        <strain evidence="4">ATCC BAA-407 / DSM 14655 / LMG 21543 / TTB310</strain>
    </source>
</reference>
<dbReference type="PATRIC" id="fig|365046.3.peg.652"/>
<feature type="chain" id="PRO_5003329454" description="Plastocyanin" evidence="2">
    <location>
        <begin position="23"/>
        <end position="218"/>
    </location>
</feature>
<dbReference type="eggNOG" id="COG3794">
    <property type="taxonomic scope" value="Bacteria"/>
</dbReference>
<comment type="subcellular location">
    <subcellularLocation>
        <location evidence="1">Periplasm</location>
    </subcellularLocation>
</comment>
<name>F5XWV4_RAMTT</name>
<dbReference type="Proteomes" id="UP000008385">
    <property type="component" value="Chromosome"/>
</dbReference>
<keyword evidence="2" id="KW-0732">Signal</keyword>
<dbReference type="SUPFAM" id="SSF49503">
    <property type="entry name" value="Cupredoxins"/>
    <property type="match status" value="1"/>
</dbReference>
<evidence type="ECO:0000313" key="4">
    <source>
        <dbReference type="Proteomes" id="UP000008385"/>
    </source>
</evidence>
<dbReference type="STRING" id="365046.Rta_06370"/>
<dbReference type="EMBL" id="CP000245">
    <property type="protein sequence ID" value="AEG91715.1"/>
    <property type="molecule type" value="Genomic_DNA"/>
</dbReference>
<evidence type="ECO:0000256" key="2">
    <source>
        <dbReference type="SAM" id="SignalP"/>
    </source>
</evidence>
<dbReference type="HOGENOM" id="CLU_084768_2_2_4"/>
<organism evidence="3 4">
    <name type="scientific">Ramlibacter tataouinensis (strain ATCC BAA-407 / DSM 14655 / LMG 21543 / TTB310)</name>
    <dbReference type="NCBI Taxonomy" id="365046"/>
    <lineage>
        <taxon>Bacteria</taxon>
        <taxon>Pseudomonadati</taxon>
        <taxon>Pseudomonadota</taxon>
        <taxon>Betaproteobacteria</taxon>
        <taxon>Burkholderiales</taxon>
        <taxon>Comamonadaceae</taxon>
        <taxon>Ramlibacter</taxon>
    </lineage>
</organism>